<dbReference type="AlphaFoldDB" id="A0A9N9KN01"/>
<comment type="caution">
    <text evidence="1">The sequence shown here is derived from an EMBL/GenBank/DDBJ whole genome shotgun (WGS) entry which is preliminary data.</text>
</comment>
<feature type="non-terminal residue" evidence="1">
    <location>
        <position position="1"/>
    </location>
</feature>
<dbReference type="EMBL" id="CAJVQA010088267">
    <property type="protein sequence ID" value="CAG8839799.1"/>
    <property type="molecule type" value="Genomic_DNA"/>
</dbReference>
<evidence type="ECO:0000313" key="2">
    <source>
        <dbReference type="Proteomes" id="UP000789759"/>
    </source>
</evidence>
<organism evidence="1 2">
    <name type="scientific">Cetraspora pellucida</name>
    <dbReference type="NCBI Taxonomy" id="1433469"/>
    <lineage>
        <taxon>Eukaryota</taxon>
        <taxon>Fungi</taxon>
        <taxon>Fungi incertae sedis</taxon>
        <taxon>Mucoromycota</taxon>
        <taxon>Glomeromycotina</taxon>
        <taxon>Glomeromycetes</taxon>
        <taxon>Diversisporales</taxon>
        <taxon>Gigasporaceae</taxon>
        <taxon>Cetraspora</taxon>
    </lineage>
</organism>
<gene>
    <name evidence="1" type="ORF">CPELLU_LOCUS21920</name>
</gene>
<accession>A0A9N9KN01</accession>
<protein>
    <submittedName>
        <fullName evidence="1">23847_t:CDS:1</fullName>
    </submittedName>
</protein>
<keyword evidence="2" id="KW-1185">Reference proteome</keyword>
<proteinExistence type="predicted"/>
<name>A0A9N9KN01_9GLOM</name>
<sequence length="48" mass="5570">FTYFKDIASQWLTIKLSDRSVRTKAKSIKENIDSTDITYIIEDSELVS</sequence>
<dbReference type="Proteomes" id="UP000789759">
    <property type="component" value="Unassembled WGS sequence"/>
</dbReference>
<evidence type="ECO:0000313" key="1">
    <source>
        <dbReference type="EMBL" id="CAG8839799.1"/>
    </source>
</evidence>
<reference evidence="1" key="1">
    <citation type="submission" date="2021-06" db="EMBL/GenBank/DDBJ databases">
        <authorList>
            <person name="Kallberg Y."/>
            <person name="Tangrot J."/>
            <person name="Rosling A."/>
        </authorList>
    </citation>
    <scope>NUCLEOTIDE SEQUENCE</scope>
    <source>
        <strain evidence="1">FL966</strain>
    </source>
</reference>
<feature type="non-terminal residue" evidence="1">
    <location>
        <position position="48"/>
    </location>
</feature>